<dbReference type="PANTHER" id="PTHR48081:SF13">
    <property type="entry name" value="ALPHA_BETA HYDROLASE"/>
    <property type="match status" value="1"/>
</dbReference>
<name>A0A073AV37_9PSEU</name>
<keyword evidence="2" id="KW-0732">Signal</keyword>
<dbReference type="PROSITE" id="PS51257">
    <property type="entry name" value="PROKAR_LIPOPROTEIN"/>
    <property type="match status" value="1"/>
</dbReference>
<dbReference type="STRING" id="28042.GU90_15875"/>
<feature type="signal peptide" evidence="2">
    <location>
        <begin position="1"/>
        <end position="27"/>
    </location>
</feature>
<sequence length="311" mass="32908">MAVRRSLAALAVVAALTAAGCSGVSDANQSPPAPVAEPRLGADRVLTGLVYAQRDSGPLQLDLYLPADDSAPRPLVVYAHGGGWNAGSRSLTANLRAAEAVATQRLLEAGYAVASVDYRLTQVAKAPAQVVDISDAVRWLQRRAEEWNLDPQRTVLWGSSAGGHLVAQLGAVTDDPQQPGGGLPGIRAVVDWFGPTDMSAQQQLEHPELQDYAHGVIRQLLGCLPVECPEVADASSPVKHISGAEPAFLIQHGAADQMVPIEQSLDFAAELRLRGVEVQMHPYESLGHGFGTGPHLDTIVDTMVSFLDDNV</sequence>
<protein>
    <submittedName>
        <fullName evidence="4">Lipase</fullName>
    </submittedName>
</protein>
<dbReference type="Gene3D" id="3.40.50.1820">
    <property type="entry name" value="alpha/beta hydrolase"/>
    <property type="match status" value="1"/>
</dbReference>
<dbReference type="GO" id="GO:0016787">
    <property type="term" value="F:hydrolase activity"/>
    <property type="evidence" value="ECO:0007669"/>
    <property type="project" value="UniProtKB-KW"/>
</dbReference>
<proteinExistence type="predicted"/>
<evidence type="ECO:0000256" key="2">
    <source>
        <dbReference type="SAM" id="SignalP"/>
    </source>
</evidence>
<dbReference type="Pfam" id="PF20434">
    <property type="entry name" value="BD-FAE"/>
    <property type="match status" value="1"/>
</dbReference>
<dbReference type="AlphaFoldDB" id="A0A073AV37"/>
<dbReference type="OrthoDB" id="9803828at2"/>
<evidence type="ECO:0000259" key="3">
    <source>
        <dbReference type="Pfam" id="PF20434"/>
    </source>
</evidence>
<gene>
    <name evidence="4" type="ORF">GU90_15875</name>
</gene>
<feature type="domain" description="BD-FAE-like" evidence="3">
    <location>
        <begin position="61"/>
        <end position="271"/>
    </location>
</feature>
<reference evidence="4 5" key="1">
    <citation type="submission" date="2014-06" db="EMBL/GenBank/DDBJ databases">
        <title>Saccharopolyspora rectivirgula DSM-43113 Genome sequencing.</title>
        <authorList>
            <person name="Barrera C."/>
            <person name="Millon L."/>
            <person name="Rognon B."/>
            <person name="Zaugg C."/>
            <person name="Monod M."/>
        </authorList>
    </citation>
    <scope>NUCLEOTIDE SEQUENCE [LARGE SCALE GENOMIC DNA]</scope>
    <source>
        <strain evidence="4 5">DSM 43113</strain>
    </source>
</reference>
<evidence type="ECO:0000313" key="4">
    <source>
        <dbReference type="EMBL" id="KEI43260.1"/>
    </source>
</evidence>
<keyword evidence="1" id="KW-0378">Hydrolase</keyword>
<keyword evidence="5" id="KW-1185">Reference proteome</keyword>
<evidence type="ECO:0000313" key="5">
    <source>
        <dbReference type="Proteomes" id="UP000031419"/>
    </source>
</evidence>
<comment type="caution">
    <text evidence="4">The sequence shown here is derived from an EMBL/GenBank/DDBJ whole genome shotgun (WGS) entry which is preliminary data.</text>
</comment>
<dbReference type="SUPFAM" id="SSF53474">
    <property type="entry name" value="alpha/beta-Hydrolases"/>
    <property type="match status" value="1"/>
</dbReference>
<dbReference type="eggNOG" id="COG0657">
    <property type="taxonomic scope" value="Bacteria"/>
</dbReference>
<dbReference type="InterPro" id="IPR049492">
    <property type="entry name" value="BD-FAE-like_dom"/>
</dbReference>
<dbReference type="PANTHER" id="PTHR48081">
    <property type="entry name" value="AB HYDROLASE SUPERFAMILY PROTEIN C4A8.06C"/>
    <property type="match status" value="1"/>
</dbReference>
<evidence type="ECO:0000256" key="1">
    <source>
        <dbReference type="ARBA" id="ARBA00022801"/>
    </source>
</evidence>
<organism evidence="4 5">
    <name type="scientific">Saccharopolyspora rectivirgula</name>
    <dbReference type="NCBI Taxonomy" id="28042"/>
    <lineage>
        <taxon>Bacteria</taxon>
        <taxon>Bacillati</taxon>
        <taxon>Actinomycetota</taxon>
        <taxon>Actinomycetes</taxon>
        <taxon>Pseudonocardiales</taxon>
        <taxon>Pseudonocardiaceae</taxon>
        <taxon>Saccharopolyspora</taxon>
    </lineage>
</organism>
<dbReference type="InterPro" id="IPR029058">
    <property type="entry name" value="AB_hydrolase_fold"/>
</dbReference>
<accession>A0A073AV37</accession>
<dbReference type="InterPro" id="IPR050300">
    <property type="entry name" value="GDXG_lipolytic_enzyme"/>
</dbReference>
<dbReference type="Proteomes" id="UP000031419">
    <property type="component" value="Unassembled WGS sequence"/>
</dbReference>
<dbReference type="EMBL" id="JNVU01000039">
    <property type="protein sequence ID" value="KEI43260.1"/>
    <property type="molecule type" value="Genomic_DNA"/>
</dbReference>
<feature type="chain" id="PRO_5001688102" evidence="2">
    <location>
        <begin position="28"/>
        <end position="311"/>
    </location>
</feature>